<dbReference type="AlphaFoldDB" id="A0AB37UJL2"/>
<gene>
    <name evidence="1" type="ORF">DSM107010_30610</name>
</gene>
<dbReference type="EMBL" id="RSCK01000023">
    <property type="protein sequence ID" value="RUT11574.1"/>
    <property type="molecule type" value="Genomic_DNA"/>
</dbReference>
<accession>A0AB37UJL2</accession>
<sequence>MCFWHEFKHLNTVIFDEDPLRSMLEIKSVKLSDLETLSRRVRSHSDVQDGIHPKDAQVLKDFIQMVLSGMCNSAILRPQFTFFDYTAIEREVSNNSIFDSCILGLLGADCYAVTEHDKEQYLNGKAKDLQIHYLSNRIGTLQGLERKKKRFIVMSATANEFIYRKLFGDTLVFHDLSDVQLKGLLRQHTEFSFSRYSLATDSDRKKQVLDDINESGKNVITFAEHKHLFKQALEEMHFGNVMGYDSYKGQDLIVVGTPHIHPITYILYAQVLGIHTQPSDFAMQNRVVEYGGFRFTFLTYASEDIRILQFFFIQEGLTQAVGRARLLRENARVDLYSNFPLRQACITQEEEATVQEQQSSHTQIEEDVLAGKKMRIVQCANKSFVNHTVIPQADTLDRKSQIVTVTSLVNYRTIDVPLSGLKTITPVFTTSERKTKHRLT</sequence>
<proteinExistence type="predicted"/>
<name>A0AB37UJL2_9CYAN</name>
<dbReference type="Proteomes" id="UP000282574">
    <property type="component" value="Unassembled WGS sequence"/>
</dbReference>
<keyword evidence="2" id="KW-1185">Reference proteome</keyword>
<protein>
    <submittedName>
        <fullName evidence="1">Uncharacterized protein</fullName>
    </submittedName>
</protein>
<reference evidence="1 2" key="1">
    <citation type="journal article" date="2019" name="Genome Biol. Evol.">
        <title>Day and night: Metabolic profiles and evolutionary relationships of six axenic non-marine cyanobacteria.</title>
        <authorList>
            <person name="Will S.E."/>
            <person name="Henke P."/>
            <person name="Boedeker C."/>
            <person name="Huang S."/>
            <person name="Brinkmann H."/>
            <person name="Rohde M."/>
            <person name="Jarek M."/>
            <person name="Friedl T."/>
            <person name="Seufert S."/>
            <person name="Schumacher M."/>
            <person name="Overmann J."/>
            <person name="Neumann-Schaal M."/>
            <person name="Petersen J."/>
        </authorList>
    </citation>
    <scope>NUCLEOTIDE SEQUENCE [LARGE SCALE GENOMIC DNA]</scope>
    <source>
        <strain evidence="1 2">SAG 39.79</strain>
    </source>
</reference>
<evidence type="ECO:0000313" key="2">
    <source>
        <dbReference type="Proteomes" id="UP000282574"/>
    </source>
</evidence>
<organism evidence="1 2">
    <name type="scientific">Chroococcidiopsis cubana SAG 39.79</name>
    <dbReference type="NCBI Taxonomy" id="388085"/>
    <lineage>
        <taxon>Bacteria</taxon>
        <taxon>Bacillati</taxon>
        <taxon>Cyanobacteriota</taxon>
        <taxon>Cyanophyceae</taxon>
        <taxon>Chroococcidiopsidales</taxon>
        <taxon>Chroococcidiopsidaceae</taxon>
        <taxon>Chroococcidiopsis</taxon>
    </lineage>
</organism>
<evidence type="ECO:0000313" key="1">
    <source>
        <dbReference type="EMBL" id="RUT11574.1"/>
    </source>
</evidence>
<comment type="caution">
    <text evidence="1">The sequence shown here is derived from an EMBL/GenBank/DDBJ whole genome shotgun (WGS) entry which is preliminary data.</text>
</comment>